<accession>A0A418R544</accession>
<dbReference type="PANTHER" id="PTHR10009:SF18">
    <property type="entry name" value="PROTEIN YELLOW-LIKE PROTEIN"/>
    <property type="match status" value="1"/>
</dbReference>
<dbReference type="PANTHER" id="PTHR10009">
    <property type="entry name" value="PROTEIN YELLOW-RELATED"/>
    <property type="match status" value="1"/>
</dbReference>
<keyword evidence="2" id="KW-0964">Secreted</keyword>
<dbReference type="Gene3D" id="2.120.10.30">
    <property type="entry name" value="TolB, C-terminal domain"/>
    <property type="match status" value="1"/>
</dbReference>
<dbReference type="Pfam" id="PF03022">
    <property type="entry name" value="MRJP"/>
    <property type="match status" value="1"/>
</dbReference>
<reference evidence="3 4" key="2">
    <citation type="submission" date="2019-01" db="EMBL/GenBank/DDBJ databases">
        <title>Hymenobacter humicola sp. nov., isolated from soils in Antarctica.</title>
        <authorList>
            <person name="Sedlacek I."/>
            <person name="Holochova P."/>
            <person name="Kralova S."/>
            <person name="Pantucek R."/>
            <person name="Stankova E."/>
            <person name="Vrbovska V."/>
            <person name="Kristofova L."/>
            <person name="Svec P."/>
            <person name="Busse H.-J."/>
        </authorList>
    </citation>
    <scope>NUCLEOTIDE SEQUENCE [LARGE SCALE GENOMIC DNA]</scope>
    <source>
        <strain evidence="3 4">CCM 8852</strain>
    </source>
</reference>
<dbReference type="Proteomes" id="UP000284250">
    <property type="component" value="Unassembled WGS sequence"/>
</dbReference>
<organism evidence="3 4">
    <name type="scientific">Hymenobacter rubripertinctus</name>
    <dbReference type="NCBI Taxonomy" id="2029981"/>
    <lineage>
        <taxon>Bacteria</taxon>
        <taxon>Pseudomonadati</taxon>
        <taxon>Bacteroidota</taxon>
        <taxon>Cytophagia</taxon>
        <taxon>Cytophagales</taxon>
        <taxon>Hymenobacteraceae</taxon>
        <taxon>Hymenobacter</taxon>
    </lineage>
</organism>
<dbReference type="InterPro" id="IPR017996">
    <property type="entry name" value="MRJP/yellow-related"/>
</dbReference>
<dbReference type="AlphaFoldDB" id="A0A418R544"/>
<proteinExistence type="predicted"/>
<dbReference type="InterPro" id="IPR011042">
    <property type="entry name" value="6-blade_b-propeller_TolB-like"/>
</dbReference>
<gene>
    <name evidence="3" type="ORF">D0T11_05505</name>
</gene>
<evidence type="ECO:0008006" key="5">
    <source>
        <dbReference type="Google" id="ProtNLM"/>
    </source>
</evidence>
<dbReference type="GO" id="GO:0005576">
    <property type="term" value="C:extracellular region"/>
    <property type="evidence" value="ECO:0007669"/>
    <property type="project" value="UniProtKB-SubCell"/>
</dbReference>
<evidence type="ECO:0000256" key="2">
    <source>
        <dbReference type="ARBA" id="ARBA00022525"/>
    </source>
</evidence>
<protein>
    <recommendedName>
        <fullName evidence="5">Gluconolactonase</fullName>
    </recommendedName>
</protein>
<dbReference type="EMBL" id="QYCN01000005">
    <property type="protein sequence ID" value="RIY12461.1"/>
    <property type="molecule type" value="Genomic_DNA"/>
</dbReference>
<dbReference type="SUPFAM" id="SSF63829">
    <property type="entry name" value="Calcium-dependent phosphotriesterase"/>
    <property type="match status" value="1"/>
</dbReference>
<comment type="caution">
    <text evidence="3">The sequence shown here is derived from an EMBL/GenBank/DDBJ whole genome shotgun (WGS) entry which is preliminary data.</text>
</comment>
<sequence>MRPGWRASRVSRYPEPLCYHMMNSASLCPRLLVGVTASLLAMGGLAACSSPAAETATQPVAAPDSTLAATPPVALELVAQNDRQWTGLTIAPNGRRFVNFPRWSDDVPVSVAELLADGTTRAWPDAARNNWTPGSSPDEKFGCVQSVVADRRNRLWVVDANNPQFKGVLPGGPRLHAFDIASGRLLRTYSFPAATWNPTSYLNDVRVDVDRDVAYLTDSGSGALLVVELASGRVRRQLAEAPVTKPGLPYLEFAGGLKFTNQVHSDGIELTASGDTLYFAVLTGEKLFRVPTRLLRRATAPDSLRAAVQTVASIGPADGLWRTADGRIWSGMLTTDAVRSTDPRTGTVTDVVQDPRIRWADTFAEDAAGNLYFTTSQLQYAPAQRGKYAIYRFRPPTR</sequence>
<keyword evidence="4" id="KW-1185">Reference proteome</keyword>
<evidence type="ECO:0000256" key="1">
    <source>
        <dbReference type="ARBA" id="ARBA00004613"/>
    </source>
</evidence>
<evidence type="ECO:0000313" key="3">
    <source>
        <dbReference type="EMBL" id="RIY12461.1"/>
    </source>
</evidence>
<dbReference type="OrthoDB" id="9797664at2"/>
<comment type="subcellular location">
    <subcellularLocation>
        <location evidence="1">Secreted</location>
    </subcellularLocation>
</comment>
<name>A0A418R544_9BACT</name>
<evidence type="ECO:0000313" key="4">
    <source>
        <dbReference type="Proteomes" id="UP000284250"/>
    </source>
</evidence>
<reference evidence="3 4" key="1">
    <citation type="submission" date="2018-09" db="EMBL/GenBank/DDBJ databases">
        <authorList>
            <person name="Zeman M."/>
            <person name="Pardy F."/>
        </authorList>
    </citation>
    <scope>NUCLEOTIDE SEQUENCE [LARGE SCALE GENOMIC DNA]</scope>
    <source>
        <strain evidence="3 4">CCM 8852</strain>
    </source>
</reference>